<dbReference type="SMART" id="SM00248">
    <property type="entry name" value="ANK"/>
    <property type="match status" value="11"/>
</dbReference>
<feature type="repeat" description="ANK" evidence="3">
    <location>
        <begin position="1182"/>
        <end position="1214"/>
    </location>
</feature>
<dbReference type="Pfam" id="PF13637">
    <property type="entry name" value="Ank_4"/>
    <property type="match status" value="2"/>
</dbReference>
<evidence type="ECO:0000256" key="1">
    <source>
        <dbReference type="ARBA" id="ARBA00022737"/>
    </source>
</evidence>
<dbReference type="OrthoDB" id="8194444at2759"/>
<evidence type="ECO:0008006" key="6">
    <source>
        <dbReference type="Google" id="ProtNLM"/>
    </source>
</evidence>
<proteinExistence type="predicted"/>
<keyword evidence="1" id="KW-0677">Repeat</keyword>
<organism evidence="4 5">
    <name type="scientific">Ignelater luminosus</name>
    <name type="common">Cucubano</name>
    <name type="synonym">Pyrophorus luminosus</name>
    <dbReference type="NCBI Taxonomy" id="2038154"/>
    <lineage>
        <taxon>Eukaryota</taxon>
        <taxon>Metazoa</taxon>
        <taxon>Ecdysozoa</taxon>
        <taxon>Arthropoda</taxon>
        <taxon>Hexapoda</taxon>
        <taxon>Insecta</taxon>
        <taxon>Pterygota</taxon>
        <taxon>Neoptera</taxon>
        <taxon>Endopterygota</taxon>
        <taxon>Coleoptera</taxon>
        <taxon>Polyphaga</taxon>
        <taxon>Elateriformia</taxon>
        <taxon>Elateroidea</taxon>
        <taxon>Elateridae</taxon>
        <taxon>Agrypninae</taxon>
        <taxon>Pyrophorini</taxon>
        <taxon>Ignelater</taxon>
    </lineage>
</organism>
<dbReference type="Pfam" id="PF12796">
    <property type="entry name" value="Ank_2"/>
    <property type="match status" value="2"/>
</dbReference>
<reference evidence="4" key="1">
    <citation type="submission" date="2019-08" db="EMBL/GenBank/DDBJ databases">
        <title>The genome of the North American firefly Photinus pyralis.</title>
        <authorList>
            <consortium name="Photinus pyralis genome working group"/>
            <person name="Fallon T.R."/>
            <person name="Sander Lower S.E."/>
            <person name="Weng J.-K."/>
        </authorList>
    </citation>
    <scope>NUCLEOTIDE SEQUENCE</scope>
    <source>
        <strain evidence="4">TRF0915ILg1</strain>
        <tissue evidence="4">Whole body</tissue>
    </source>
</reference>
<name>A0A8K0GN25_IGNLU</name>
<feature type="non-terminal residue" evidence="4">
    <location>
        <position position="1"/>
    </location>
</feature>
<dbReference type="InterPro" id="IPR036770">
    <property type="entry name" value="Ankyrin_rpt-contain_sf"/>
</dbReference>
<comment type="caution">
    <text evidence="4">The sequence shown here is derived from an EMBL/GenBank/DDBJ whole genome shotgun (WGS) entry which is preliminary data.</text>
</comment>
<dbReference type="InterPro" id="IPR027417">
    <property type="entry name" value="P-loop_NTPase"/>
</dbReference>
<feature type="repeat" description="ANK" evidence="3">
    <location>
        <begin position="1314"/>
        <end position="1346"/>
    </location>
</feature>
<accession>A0A8K0GN25</accession>
<dbReference type="PANTHER" id="PTHR24123">
    <property type="entry name" value="ANKYRIN REPEAT-CONTAINING"/>
    <property type="match status" value="1"/>
</dbReference>
<keyword evidence="5" id="KW-1185">Reference proteome</keyword>
<feature type="repeat" description="ANK" evidence="3">
    <location>
        <begin position="1149"/>
        <end position="1181"/>
    </location>
</feature>
<dbReference type="InterPro" id="IPR051165">
    <property type="entry name" value="Multifunctional_ANK_Repeat"/>
</dbReference>
<dbReference type="PROSITE" id="PS50297">
    <property type="entry name" value="ANK_REP_REGION"/>
    <property type="match status" value="8"/>
</dbReference>
<feature type="repeat" description="ANK" evidence="3">
    <location>
        <begin position="1049"/>
        <end position="1081"/>
    </location>
</feature>
<dbReference type="EMBL" id="VTPC01000467">
    <property type="protein sequence ID" value="KAF2905686.1"/>
    <property type="molecule type" value="Genomic_DNA"/>
</dbReference>
<gene>
    <name evidence="4" type="ORF">ILUMI_00496</name>
</gene>
<dbReference type="Gene3D" id="3.40.50.300">
    <property type="entry name" value="P-loop containing nucleotide triphosphate hydrolases"/>
    <property type="match status" value="1"/>
</dbReference>
<evidence type="ECO:0000313" key="4">
    <source>
        <dbReference type="EMBL" id="KAF2905686.1"/>
    </source>
</evidence>
<dbReference type="Proteomes" id="UP000801492">
    <property type="component" value="Unassembled WGS sequence"/>
</dbReference>
<dbReference type="Gene3D" id="1.25.40.20">
    <property type="entry name" value="Ankyrin repeat-containing domain"/>
    <property type="match status" value="5"/>
</dbReference>
<evidence type="ECO:0000256" key="2">
    <source>
        <dbReference type="ARBA" id="ARBA00023043"/>
    </source>
</evidence>
<evidence type="ECO:0000313" key="5">
    <source>
        <dbReference type="Proteomes" id="UP000801492"/>
    </source>
</evidence>
<sequence length="1355" mass="156469">EYTVRSGVIDSGKQYEIKTVTLLSLKCCLENLEHFWIASNVEECGDFDDIVLFTKQKNKEGINYLIQLKHQDTPKDITRKEILATKGKKYRDFSLKKYLDSCSNLSDAVSAENTKKSEIIDHFKKNPNICFALFTNRSVAPDLEFLEPIKSRCDLININGKIYGFKPEELDIFSTKEEFIRKIFLFAKQPHIKGIDNKIKNIFKTITGFVNKSEKDLDEIVRRLVSFVDEWWRGLLDGHYPLMETHILKKITEILLEPFILDLSRQFKTSEEEEDKFNLWNEIIEDRNLIIINESDEIIVEFINKFVCTSIVKYQDFLKNCRNIKKDILRIPTHAHLTSFSEFYEYLWKTQKIPLVIQVETKSEIDEVTEILRISQGIFRIIIINKSEITIDHLKSPTVKDLNEDQQQKLFKLPIKLQGRYLNGFEKLNFHIQEIFNLTIRNIIHILCDKFNIGGEFEALPDIFVGISLKRVWLKQEVLQVPTEDIFIIQCDLKNIHDNTDTIKWKKTITLEKSEEKQATLITVCTEMKSTIISANPGMGKSVFVNYFARNAPLNFWVITLNLTKYKSIYKNFTHYPEYSFDLKSFFEEILKEESKENLFLVKAIFEKFYESKNIVVLLDGFDEIPIDYQDDAKQFIKLLSKSGFFILVTTRPVLKNDLELLLDTFSLDLDLFTRKNQEYFLANYFSKFTETTCKTQAVILFVENLLDAAKNNLNDRDNEFTGVPLQTLLLAEVFMENFKSYLKTGKFVNKHFNLLCLYRSFIEKKIMIACEKFGDISEDMIRQYKTCKVLYALRLLFSEENLKQLEIDSKLEYAKLVFPNMLELVQKDGVVVAETETNIRFVHRTFAEYLVGEWLAENIKSGNKEIAKNLLKVTFDPNLKVVRNIVDRILAKNCPLHLAIINFQIDIVAGLINSNHFEDLDDGDRSFLHLLASWGFQYSKEHFELFELRKMSNEDLMVEILKLIPDKKLKNCRDEILKYTPIDYALMSFSLHIADILCQKMKESEVCINLEDLDEPLLLLYCYKMNYLALSRRVVKHTSSIDSKEDKSDSNSLHVAVGLEKEEIVKVLLHNGLDINVTDSNGKTHLHWSVLQGNLDILKLLISNEADINIVDNRGRTALHYAIIACPKHQLEIISELRKTNFEIIDTNHMTPFSWAAYYGYTECVNLLLKLGVDTDQKNTHKMTALHWAASNGHIDTINLLLSKGANINAKTQTECTPLIISARYGHANIANLLLDQGADIESQDCYGMPALHWATRNGYKDIAQLLLSYGADIKSRDTEGKTSLHWAAFGRNIDIVELLLSKGADINAEDNRGNTALYSATIKGYTEIVTFLLSKGSKRPKASSHVINSGAWT</sequence>
<protein>
    <recommendedName>
        <fullName evidence="6">NACHT domain-containing protein</fullName>
    </recommendedName>
</protein>
<feature type="repeat" description="ANK" evidence="3">
    <location>
        <begin position="1281"/>
        <end position="1313"/>
    </location>
</feature>
<dbReference type="InterPro" id="IPR002110">
    <property type="entry name" value="Ankyrin_rpt"/>
</dbReference>
<feature type="repeat" description="ANK" evidence="3">
    <location>
        <begin position="1082"/>
        <end position="1114"/>
    </location>
</feature>
<dbReference type="SUPFAM" id="SSF48403">
    <property type="entry name" value="Ankyrin repeat"/>
    <property type="match status" value="1"/>
</dbReference>
<dbReference type="PANTHER" id="PTHR24123:SF33">
    <property type="entry name" value="PROTEIN HOS4"/>
    <property type="match status" value="1"/>
</dbReference>
<dbReference type="PRINTS" id="PR01415">
    <property type="entry name" value="ANKYRIN"/>
</dbReference>
<dbReference type="PROSITE" id="PS50088">
    <property type="entry name" value="ANK_REPEAT"/>
    <property type="match status" value="8"/>
</dbReference>
<feature type="repeat" description="ANK" evidence="3">
    <location>
        <begin position="1248"/>
        <end position="1280"/>
    </location>
</feature>
<evidence type="ECO:0000256" key="3">
    <source>
        <dbReference type="PROSITE-ProRule" id="PRU00023"/>
    </source>
</evidence>
<feature type="repeat" description="ANK" evidence="3">
    <location>
        <begin position="1215"/>
        <end position="1247"/>
    </location>
</feature>
<dbReference type="SUPFAM" id="SSF52540">
    <property type="entry name" value="P-loop containing nucleoside triphosphate hydrolases"/>
    <property type="match status" value="1"/>
</dbReference>
<keyword evidence="2 3" id="KW-0040">ANK repeat</keyword>